<dbReference type="PANTHER" id="PTHR36117">
    <property type="entry name" value="4-HYDROXYPHENYLACETATE 3-MONOOXYGENASE-RELATED"/>
    <property type="match status" value="1"/>
</dbReference>
<dbReference type="InterPro" id="IPR046373">
    <property type="entry name" value="Acyl-CoA_Oxase/DH_mid-dom_sf"/>
</dbReference>
<evidence type="ECO:0000259" key="5">
    <source>
        <dbReference type="Pfam" id="PF11794"/>
    </source>
</evidence>
<evidence type="ECO:0000259" key="4">
    <source>
        <dbReference type="Pfam" id="PF03241"/>
    </source>
</evidence>
<keyword evidence="3" id="KW-0560">Oxidoreductase</keyword>
<proteinExistence type="predicted"/>
<keyword evidence="2" id="KW-0274">FAD</keyword>
<dbReference type="InterPro" id="IPR004925">
    <property type="entry name" value="HpaB/PvcC/4-BUDH"/>
</dbReference>
<organism evidence="6 7">
    <name type="scientific">Polaromonas aquatica</name>
    <dbReference type="NCBI Taxonomy" id="332657"/>
    <lineage>
        <taxon>Bacteria</taxon>
        <taxon>Pseudomonadati</taxon>
        <taxon>Pseudomonadota</taxon>
        <taxon>Betaproteobacteria</taxon>
        <taxon>Burkholderiales</taxon>
        <taxon>Comamonadaceae</taxon>
        <taxon>Polaromonas</taxon>
    </lineage>
</organism>
<dbReference type="Pfam" id="PF03241">
    <property type="entry name" value="HpaB"/>
    <property type="match status" value="1"/>
</dbReference>
<evidence type="ECO:0000256" key="3">
    <source>
        <dbReference type="ARBA" id="ARBA00023002"/>
    </source>
</evidence>
<dbReference type="EMBL" id="JBHSRS010000084">
    <property type="protein sequence ID" value="MFC6284867.1"/>
    <property type="molecule type" value="Genomic_DNA"/>
</dbReference>
<feature type="domain" description="HpaB/PvcC/4-BUDH N-terminal" evidence="5">
    <location>
        <begin position="5"/>
        <end position="268"/>
    </location>
</feature>
<dbReference type="Gene3D" id="2.40.110.10">
    <property type="entry name" value="Butyryl-CoA Dehydrogenase, subunit A, domain 2"/>
    <property type="match status" value="1"/>
</dbReference>
<protein>
    <submittedName>
        <fullName evidence="6">4-hydroxyphenylacetate 3-hydroxylase N-terminal domain-containing protein</fullName>
    </submittedName>
</protein>
<dbReference type="Pfam" id="PF11794">
    <property type="entry name" value="HpaB_N"/>
    <property type="match status" value="1"/>
</dbReference>
<dbReference type="Proteomes" id="UP001596270">
    <property type="component" value="Unassembled WGS sequence"/>
</dbReference>
<dbReference type="PANTHER" id="PTHR36117:SF3">
    <property type="entry name" value="4-HYDROXYPHENYLACETATE 3-MONOOXYGENASE-RELATED"/>
    <property type="match status" value="1"/>
</dbReference>
<gene>
    <name evidence="6" type="ORF">ACFQND_26880</name>
</gene>
<dbReference type="RefSeq" id="WP_371439462.1">
    <property type="nucleotide sequence ID" value="NZ_JBHSRS010000084.1"/>
</dbReference>
<evidence type="ECO:0000313" key="7">
    <source>
        <dbReference type="Proteomes" id="UP001596270"/>
    </source>
</evidence>
<reference evidence="7" key="1">
    <citation type="journal article" date="2019" name="Int. J. Syst. Evol. Microbiol.">
        <title>The Global Catalogue of Microorganisms (GCM) 10K type strain sequencing project: providing services to taxonomists for standard genome sequencing and annotation.</title>
        <authorList>
            <consortium name="The Broad Institute Genomics Platform"/>
            <consortium name="The Broad Institute Genome Sequencing Center for Infectious Disease"/>
            <person name="Wu L."/>
            <person name="Ma J."/>
        </authorList>
    </citation>
    <scope>NUCLEOTIDE SEQUENCE [LARGE SCALE GENOMIC DNA]</scope>
    <source>
        <strain evidence="7">CCUG 39402</strain>
    </source>
</reference>
<dbReference type="SUPFAM" id="SSF47203">
    <property type="entry name" value="Acyl-CoA dehydrogenase C-terminal domain-like"/>
    <property type="match status" value="1"/>
</dbReference>
<evidence type="ECO:0000313" key="6">
    <source>
        <dbReference type="EMBL" id="MFC6284867.1"/>
    </source>
</evidence>
<dbReference type="PIRSF" id="PIRSF000331">
    <property type="entry name" value="HpaA_HpaB"/>
    <property type="match status" value="1"/>
</dbReference>
<evidence type="ECO:0000256" key="1">
    <source>
        <dbReference type="ARBA" id="ARBA00022630"/>
    </source>
</evidence>
<keyword evidence="7" id="KW-1185">Reference proteome</keyword>
<dbReference type="Gene3D" id="1.10.3140.10">
    <property type="entry name" value="4-hydroxybutyryl-coa dehydratase, domain 1"/>
    <property type="match status" value="1"/>
</dbReference>
<dbReference type="InterPro" id="IPR009100">
    <property type="entry name" value="AcylCoA_DH/oxidase_NM_dom_sf"/>
</dbReference>
<feature type="domain" description="HpaB/PvcC/4-BUDH C-terminal" evidence="4">
    <location>
        <begin position="277"/>
        <end position="467"/>
    </location>
</feature>
<name>A0ABW1U7H7_9BURK</name>
<accession>A0ABW1U7H7</accession>
<dbReference type="SUPFAM" id="SSF56645">
    <property type="entry name" value="Acyl-CoA dehydrogenase NM domain-like"/>
    <property type="match status" value="1"/>
</dbReference>
<dbReference type="InterPro" id="IPR024674">
    <property type="entry name" value="HpaB/PvcC/4-BUDH_N"/>
</dbReference>
<evidence type="ECO:0000256" key="2">
    <source>
        <dbReference type="ARBA" id="ARBA00022827"/>
    </source>
</evidence>
<dbReference type="Gene3D" id="1.20.140.10">
    <property type="entry name" value="Butyryl-CoA Dehydrogenase, subunit A, domain 3"/>
    <property type="match status" value="1"/>
</dbReference>
<dbReference type="InterPro" id="IPR036250">
    <property type="entry name" value="AcylCo_DH-like_C"/>
</dbReference>
<comment type="caution">
    <text evidence="6">The sequence shown here is derived from an EMBL/GenBank/DDBJ whole genome shotgun (WGS) entry which is preliminary data.</text>
</comment>
<dbReference type="InterPro" id="IPR024719">
    <property type="entry name" value="HpaB/PvcC/4-BUDH_C"/>
</dbReference>
<keyword evidence="1" id="KW-0285">Flavoprotein</keyword>
<sequence>MTLRTGKEYLASLSDNRVVFYAGQRVDSVTSHPELSLHANAIANSFGNGMGDDEALLKQRSTLLADGDRVHRWAVAPKSREDLLAFVEMEENLSGDEHGALTAGLSALQILAPRMDAKHGTNYVERITKYADWFARTDAQGAFAMTDAKGDRSKAPSGQVDPDLFLRVVERRKDGIVIRGAKTSVTAAALANELLVLPTHAMGEADRDWAVACAVPANAPGVVMISNYVGKPWGPEFRFDRPLNHSAFHHDATVFFDNVFVPHEKVFMDGEFEFTREFLGYFTSLHRTRILVMEPRDTKKLIGVAQLMARYNGLEKVGGIKDRIGEMIQTAVLLDTLRYAAFSRLQFIEGICVPDAAACNLAGLTVTSTRQGYLSFLCELAGGPVLTAPTGLDLANPETAALVHKYYVGSPGVGAEERLRLVKYIYDIAASDSAGWDRALAVSGAGSPGARRVAAARGFDLEACTASVLADLNTSAA</sequence>